<dbReference type="InterPro" id="IPR052354">
    <property type="entry name" value="Cell_Wall_Dynamics_Protein"/>
</dbReference>
<reference evidence="1" key="1">
    <citation type="submission" date="2020-04" db="EMBL/GenBank/DDBJ databases">
        <authorList>
            <person name="Chiriac C."/>
            <person name="Salcher M."/>
            <person name="Ghai R."/>
            <person name="Kavagutti S V."/>
        </authorList>
    </citation>
    <scope>NUCLEOTIDE SEQUENCE</scope>
</reference>
<organism evidence="1">
    <name type="scientific">uncultured Caudovirales phage</name>
    <dbReference type="NCBI Taxonomy" id="2100421"/>
    <lineage>
        <taxon>Viruses</taxon>
        <taxon>Duplodnaviria</taxon>
        <taxon>Heunggongvirae</taxon>
        <taxon>Uroviricota</taxon>
        <taxon>Caudoviricetes</taxon>
        <taxon>Peduoviridae</taxon>
        <taxon>Maltschvirus</taxon>
        <taxon>Maltschvirus maltsch</taxon>
    </lineage>
</organism>
<dbReference type="PANTHER" id="PTHR34408">
    <property type="entry name" value="FAMILY PROTEIN, PUTATIVE-RELATED"/>
    <property type="match status" value="1"/>
</dbReference>
<gene>
    <name evidence="1" type="ORF">UFOVP132_214</name>
</gene>
<accession>A0A6J5LB37</accession>
<dbReference type="EMBL" id="LR796247">
    <property type="protein sequence ID" value="CAB4131694.1"/>
    <property type="molecule type" value="Genomic_DNA"/>
</dbReference>
<dbReference type="Gene3D" id="1.10.530.10">
    <property type="match status" value="1"/>
</dbReference>
<dbReference type="SUPFAM" id="SSF53955">
    <property type="entry name" value="Lysozyme-like"/>
    <property type="match status" value="1"/>
</dbReference>
<proteinExistence type="predicted"/>
<name>A0A6J5LB37_9CAUD</name>
<dbReference type="InterPro" id="IPR023346">
    <property type="entry name" value="Lysozyme-like_dom_sf"/>
</dbReference>
<dbReference type="PANTHER" id="PTHR34408:SF1">
    <property type="entry name" value="GLYCOSYL HYDROLASE FAMILY 19 DOMAIN-CONTAINING PROTEIN HI_1415"/>
    <property type="match status" value="1"/>
</dbReference>
<evidence type="ECO:0000313" key="1">
    <source>
        <dbReference type="EMBL" id="CAB4131694.1"/>
    </source>
</evidence>
<sequence length="204" mass="23146">MSITLEQLINFFEDTDDFVLEKYVEPLNKTFEKFEINTPDRIAMFLAQVGHESGGLTKIQENLNYKPARLAQIFPKYFRDVDPDDYGGKPEKIANRVYANRMGNGDEDSGDGYKFRGRGLIQLTGRNNYESFAEDMEMDLDAAVEYLGTPEGACMSAGWFWDQNDLNDLADKGDVTRCTKKINGGTIGLEERTELFEEAKTIFA</sequence>
<protein>
    <submittedName>
        <fullName evidence="1">COG3179 Predicted chitinase</fullName>
    </submittedName>
</protein>